<gene>
    <name evidence="10" type="ORF">FN960_06645</name>
</gene>
<dbReference type="CDD" id="cd06261">
    <property type="entry name" value="TM_PBP2"/>
    <property type="match status" value="2"/>
</dbReference>
<dbReference type="PANTHER" id="PTHR43357:SF4">
    <property type="entry name" value="INNER MEMBRANE ABC TRANSPORTER PERMEASE PROTEIN YDCV"/>
    <property type="match status" value="1"/>
</dbReference>
<dbReference type="Gene3D" id="1.10.3720.10">
    <property type="entry name" value="MetI-like"/>
    <property type="match status" value="2"/>
</dbReference>
<dbReference type="Pfam" id="PF00528">
    <property type="entry name" value="BPD_transp_1"/>
    <property type="match status" value="2"/>
</dbReference>
<dbReference type="PROSITE" id="PS50928">
    <property type="entry name" value="ABC_TM1"/>
    <property type="match status" value="2"/>
</dbReference>
<evidence type="ECO:0000256" key="7">
    <source>
        <dbReference type="ARBA" id="ARBA00023136"/>
    </source>
</evidence>
<feature type="domain" description="ABC transmembrane type-1" evidence="9">
    <location>
        <begin position="391"/>
        <end position="585"/>
    </location>
</feature>
<feature type="transmembrane region" description="Helical" evidence="8">
    <location>
        <begin position="565"/>
        <end position="585"/>
    </location>
</feature>
<keyword evidence="6 8" id="KW-1133">Transmembrane helix</keyword>
<comment type="subcellular location">
    <subcellularLocation>
        <location evidence="1">Cell inner membrane</location>
        <topology evidence="1">Multi-pass membrane protein</topology>
    </subcellularLocation>
    <subcellularLocation>
        <location evidence="8">Cell membrane</location>
        <topology evidence="8">Multi-pass membrane protein</topology>
    </subcellularLocation>
</comment>
<keyword evidence="2 8" id="KW-0813">Transport</keyword>
<evidence type="ECO:0000256" key="6">
    <source>
        <dbReference type="ARBA" id="ARBA00022989"/>
    </source>
</evidence>
<evidence type="ECO:0000256" key="4">
    <source>
        <dbReference type="ARBA" id="ARBA00022519"/>
    </source>
</evidence>
<organism evidence="10 11">
    <name type="scientific">Alkalicoccobacillus porphyridii</name>
    <dbReference type="NCBI Taxonomy" id="2597270"/>
    <lineage>
        <taxon>Bacteria</taxon>
        <taxon>Bacillati</taxon>
        <taxon>Bacillota</taxon>
        <taxon>Bacilli</taxon>
        <taxon>Bacillales</taxon>
        <taxon>Bacillaceae</taxon>
        <taxon>Alkalicoccobacillus</taxon>
    </lineage>
</organism>
<dbReference type="GO" id="GO:0005886">
    <property type="term" value="C:plasma membrane"/>
    <property type="evidence" value="ECO:0007669"/>
    <property type="project" value="UniProtKB-SubCell"/>
</dbReference>
<dbReference type="EMBL" id="VLXZ01000003">
    <property type="protein sequence ID" value="TSB47409.1"/>
    <property type="molecule type" value="Genomic_DNA"/>
</dbReference>
<feature type="transmembrane region" description="Helical" evidence="8">
    <location>
        <begin position="25"/>
        <end position="49"/>
    </location>
</feature>
<accession>A0A554A147</accession>
<keyword evidence="7 8" id="KW-0472">Membrane</keyword>
<evidence type="ECO:0000313" key="11">
    <source>
        <dbReference type="Proteomes" id="UP000318521"/>
    </source>
</evidence>
<proteinExistence type="inferred from homology"/>
<feature type="transmembrane region" description="Helical" evidence="8">
    <location>
        <begin position="325"/>
        <end position="350"/>
    </location>
</feature>
<feature type="transmembrane region" description="Helical" evidence="8">
    <location>
        <begin position="167"/>
        <end position="200"/>
    </location>
</feature>
<feature type="transmembrane region" description="Helical" evidence="8">
    <location>
        <begin position="397"/>
        <end position="416"/>
    </location>
</feature>
<dbReference type="InterPro" id="IPR035906">
    <property type="entry name" value="MetI-like_sf"/>
</dbReference>
<dbReference type="SUPFAM" id="SSF161098">
    <property type="entry name" value="MetI-like"/>
    <property type="match status" value="2"/>
</dbReference>
<keyword evidence="11" id="KW-1185">Reference proteome</keyword>
<protein>
    <submittedName>
        <fullName evidence="10">Iron ABC transporter permease</fullName>
    </submittedName>
</protein>
<evidence type="ECO:0000256" key="2">
    <source>
        <dbReference type="ARBA" id="ARBA00022448"/>
    </source>
</evidence>
<evidence type="ECO:0000256" key="1">
    <source>
        <dbReference type="ARBA" id="ARBA00004429"/>
    </source>
</evidence>
<feature type="transmembrane region" description="Helical" evidence="8">
    <location>
        <begin position="460"/>
        <end position="480"/>
    </location>
</feature>
<evidence type="ECO:0000256" key="3">
    <source>
        <dbReference type="ARBA" id="ARBA00022475"/>
    </source>
</evidence>
<feature type="transmembrane region" description="Helical" evidence="8">
    <location>
        <begin position="220"/>
        <end position="238"/>
    </location>
</feature>
<keyword evidence="5 8" id="KW-0812">Transmembrane</keyword>
<dbReference type="PANTHER" id="PTHR43357">
    <property type="entry name" value="INNER MEMBRANE ABC TRANSPORTER PERMEASE PROTEIN YDCV"/>
    <property type="match status" value="1"/>
</dbReference>
<name>A0A554A147_9BACI</name>
<feature type="transmembrane region" description="Helical" evidence="8">
    <location>
        <begin position="275"/>
        <end position="292"/>
    </location>
</feature>
<feature type="transmembrane region" description="Helical" evidence="8">
    <location>
        <begin position="522"/>
        <end position="545"/>
    </location>
</feature>
<feature type="transmembrane region" description="Helical" evidence="8">
    <location>
        <begin position="123"/>
        <end position="143"/>
    </location>
</feature>
<comment type="similarity">
    <text evidence="8">Belongs to the binding-protein-dependent transport system permease family.</text>
</comment>
<dbReference type="AlphaFoldDB" id="A0A554A147"/>
<comment type="caution">
    <text evidence="10">The sequence shown here is derived from an EMBL/GenBank/DDBJ whole genome shotgun (WGS) entry which is preliminary data.</text>
</comment>
<evidence type="ECO:0000259" key="9">
    <source>
        <dbReference type="PROSITE" id="PS50928"/>
    </source>
</evidence>
<sequence length="599" mass="66432">MKMITSFHSRIPVVNRLIQVLTNPVYLMSALALLFLLYMVAFPIGQILLESFQEDARSDGTGFTIQNWLNVFSGSISQSIFYRPLMHSLSIGLSVSVLSFLLGGGLAWLVMRTDFRYKKSVTMLAIIPYMLPSWVMAFAWMSVFKNDRIGGGQGLFYSLFQISPPDWLAYGFVPIVLTMTLNYFTFFFLLLSVALGAVNASLEESARILGASSARTIRKITLPLIIPAISSAFILTFSKSLGSFSVPAFLGLPTKYYTIATMLHSSIQNRMVSEAYVLCIVLLMVCALLIFFNQKAVGKRKSFATITGKDSRKHLYSLKRWRRPLTWIVLGGMGAVSAVPLVVLTLQTFMMTNSQFSFDNFTLHFWLGESNPAIASGEVGVLKNDALFSAIGNSLKISFVAASIAALMGIVFGYIISKRRNRFDGRSIEQLSYLPYLIPGIAFSAIYLSMFATPSWLLPGLYGTLTLIILICVVNELPIATRSGASTMHQIGGELEEAAYVQGASWFRRFSKILLPLSKKTLFSVFLLLFISVIKELDLIILLITPENNTLPTLMFKYAESGFQQYANALMLIIVVIILITYYIASKLGKIDFTKGIGG</sequence>
<feature type="transmembrane region" description="Helical" evidence="8">
    <location>
        <begin position="91"/>
        <end position="111"/>
    </location>
</feature>
<dbReference type="GO" id="GO:0055085">
    <property type="term" value="P:transmembrane transport"/>
    <property type="evidence" value="ECO:0007669"/>
    <property type="project" value="InterPro"/>
</dbReference>
<evidence type="ECO:0000256" key="8">
    <source>
        <dbReference type="RuleBase" id="RU363032"/>
    </source>
</evidence>
<dbReference type="InterPro" id="IPR000515">
    <property type="entry name" value="MetI-like"/>
</dbReference>
<dbReference type="OrthoDB" id="9776648at2"/>
<feature type="domain" description="ABC transmembrane type-1" evidence="9">
    <location>
        <begin position="85"/>
        <end position="290"/>
    </location>
</feature>
<reference evidence="10 11" key="1">
    <citation type="submission" date="2019-07" db="EMBL/GenBank/DDBJ databases">
        <authorList>
            <person name="Park Y.J."/>
            <person name="Jeong S.E."/>
            <person name="Jung H.S."/>
        </authorList>
    </citation>
    <scope>NUCLEOTIDE SEQUENCE [LARGE SCALE GENOMIC DNA]</scope>
    <source>
        <strain evidence="11">P16(2019)</strain>
    </source>
</reference>
<evidence type="ECO:0000313" key="10">
    <source>
        <dbReference type="EMBL" id="TSB47409.1"/>
    </source>
</evidence>
<keyword evidence="3" id="KW-1003">Cell membrane</keyword>
<feature type="transmembrane region" description="Helical" evidence="8">
    <location>
        <begin position="436"/>
        <end position="454"/>
    </location>
</feature>
<evidence type="ECO:0000256" key="5">
    <source>
        <dbReference type="ARBA" id="ARBA00022692"/>
    </source>
</evidence>
<keyword evidence="4" id="KW-0997">Cell inner membrane</keyword>
<dbReference type="Proteomes" id="UP000318521">
    <property type="component" value="Unassembled WGS sequence"/>
</dbReference>